<evidence type="ECO:0000313" key="3">
    <source>
        <dbReference type="Proteomes" id="UP000037179"/>
    </source>
</evidence>
<feature type="transmembrane region" description="Helical" evidence="1">
    <location>
        <begin position="88"/>
        <end position="109"/>
    </location>
</feature>
<keyword evidence="1" id="KW-0472">Membrane</keyword>
<sequence>MHDSERADGTAWSLVGLAGLIMQTVTFAAVTGIRFTLTAIPDHGGPVAAGLWTLHNALFIGNGVFLTLALLGLSVAGRRAGLLARWHANLGFTSAAVLFAWSAAAPMQLEHRSPLGLIGLVGWLLWVVWVATYGVTLMRLRPGVIPVAA</sequence>
<dbReference type="Proteomes" id="UP000037179">
    <property type="component" value="Unassembled WGS sequence"/>
</dbReference>
<evidence type="ECO:0000256" key="1">
    <source>
        <dbReference type="SAM" id="Phobius"/>
    </source>
</evidence>
<keyword evidence="1" id="KW-1133">Transmembrane helix</keyword>
<gene>
    <name evidence="2" type="ORF">NSK11_contig00024-0038</name>
</gene>
<keyword evidence="1" id="KW-0812">Transmembrane</keyword>
<dbReference type="RefSeq" id="WP_036545602.1">
    <property type="nucleotide sequence ID" value="NZ_AP028459.1"/>
</dbReference>
<feature type="transmembrane region" description="Helical" evidence="1">
    <location>
        <begin position="115"/>
        <end position="135"/>
    </location>
</feature>
<proteinExistence type="predicted"/>
<comment type="caution">
    <text evidence="2">The sequence shown here is derived from an EMBL/GenBank/DDBJ whole genome shotgun (WGS) entry which is preliminary data.</text>
</comment>
<feature type="transmembrane region" description="Helical" evidence="1">
    <location>
        <begin position="57"/>
        <end position="76"/>
    </location>
</feature>
<accession>A0ABC9YRV6</accession>
<name>A0ABC9YRV6_9NOCA</name>
<evidence type="ECO:0000313" key="2">
    <source>
        <dbReference type="EMBL" id="GAP27873.1"/>
    </source>
</evidence>
<evidence type="ECO:0008006" key="4">
    <source>
        <dbReference type="Google" id="ProtNLM"/>
    </source>
</evidence>
<organism evidence="2 3">
    <name type="scientific">Nocardia seriolae</name>
    <dbReference type="NCBI Taxonomy" id="37332"/>
    <lineage>
        <taxon>Bacteria</taxon>
        <taxon>Bacillati</taxon>
        <taxon>Actinomycetota</taxon>
        <taxon>Actinomycetes</taxon>
        <taxon>Mycobacteriales</taxon>
        <taxon>Nocardiaceae</taxon>
        <taxon>Nocardia</taxon>
    </lineage>
</organism>
<dbReference type="EMBL" id="BBYQ01000024">
    <property type="protein sequence ID" value="GAP27873.1"/>
    <property type="molecule type" value="Genomic_DNA"/>
</dbReference>
<reference evidence="2 3" key="2">
    <citation type="journal article" date="2016" name="Genome Announc.">
        <title>Draft Genome Sequence of Erythromycin- and Oxytetracycline-Sensitive Nocardia seriolae Strain U-1 (NBRC 110359).</title>
        <authorList>
            <person name="Imajoh M."/>
            <person name="Sukeda M."/>
            <person name="Shimizu M."/>
            <person name="Yamane J."/>
            <person name="Ohnishi K."/>
            <person name="Oshima S."/>
        </authorList>
    </citation>
    <scope>NUCLEOTIDE SEQUENCE [LARGE SCALE GENOMIC DNA]</scope>
    <source>
        <strain evidence="2 3">U-1</strain>
    </source>
</reference>
<keyword evidence="3" id="KW-1185">Reference proteome</keyword>
<reference evidence="3" key="1">
    <citation type="submission" date="2015-07" db="EMBL/GenBank/DDBJ databases">
        <title>Nocardia seriolae U-1 whole genome shotgun sequence.</title>
        <authorList>
            <person name="Imajoh M."/>
            <person name="Fukumoto Y."/>
            <person name="Sukeda M."/>
            <person name="Yamane J."/>
            <person name="Yamasaki K."/>
            <person name="Shimizu M."/>
            <person name="Ohnishi K."/>
            <person name="Oshima S."/>
        </authorList>
    </citation>
    <scope>NUCLEOTIDE SEQUENCE [LARGE SCALE GENOMIC DNA]</scope>
    <source>
        <strain evidence="3">U-1</strain>
    </source>
</reference>
<dbReference type="AlphaFoldDB" id="A0ABC9YRV6"/>
<feature type="transmembrane region" description="Helical" evidence="1">
    <location>
        <begin position="12"/>
        <end position="37"/>
    </location>
</feature>
<protein>
    <recommendedName>
        <fullName evidence="4">DUF423 domain-containing protein</fullName>
    </recommendedName>
</protein>